<dbReference type="InterPro" id="IPR052353">
    <property type="entry name" value="Benzoxazolinone_Detox_Enz"/>
</dbReference>
<comment type="caution">
    <text evidence="2">The sequence shown here is derived from an EMBL/GenBank/DDBJ whole genome shotgun (WGS) entry which is preliminary data.</text>
</comment>
<dbReference type="GO" id="GO:0003824">
    <property type="term" value="F:catalytic activity"/>
    <property type="evidence" value="ECO:0007669"/>
    <property type="project" value="InterPro"/>
</dbReference>
<name>A0A4Z0F905_9GAMM</name>
<evidence type="ECO:0000259" key="1">
    <source>
        <dbReference type="PROSITE" id="PS51340"/>
    </source>
</evidence>
<dbReference type="RefSeq" id="WP_135282005.1">
    <property type="nucleotide sequence ID" value="NZ_SRIO01000010.1"/>
</dbReference>
<dbReference type="InterPro" id="IPR005302">
    <property type="entry name" value="MoCF_Sase_C"/>
</dbReference>
<evidence type="ECO:0000313" key="2">
    <source>
        <dbReference type="EMBL" id="TFZ82300.1"/>
    </source>
</evidence>
<keyword evidence="3" id="KW-1185">Reference proteome</keyword>
<dbReference type="PROSITE" id="PS51340">
    <property type="entry name" value="MOSC"/>
    <property type="match status" value="1"/>
</dbReference>
<gene>
    <name evidence="2" type="ORF">E4680_08630</name>
</gene>
<dbReference type="SUPFAM" id="SSF50800">
    <property type="entry name" value="PK beta-barrel domain-like"/>
    <property type="match status" value="1"/>
</dbReference>
<dbReference type="OrthoDB" id="9786134at2"/>
<dbReference type="Pfam" id="PF03473">
    <property type="entry name" value="MOSC"/>
    <property type="match status" value="1"/>
</dbReference>
<sequence>MNDTLRWSGPFIGRRTLLPEGHFSGIVKRAVTGSLQLDQSGFAEDVQVDQRVHGGAERAVCVLTETAYRHWAEVYPRRAADFVPGAFGENLCWAGIDEREACIGDRWQLGDAVLEISQPRNPCWKLSQHMELPDLSKRIVKTGYGAGWLCRVIQPGYIQAGDPLRRVHCHPARLSITDLWGLTLHDSPDRTNLAAAAELEVLAPTWRERLRARARLLFPPMQER</sequence>
<reference evidence="2 3" key="1">
    <citation type="journal article" date="2019" name="ISME J.">
        <title>Candidatus Macondimonas diazotrophica, a novel gammaproteobacterial genus dominating crude-oil-contaminated coastal sediments.</title>
        <authorList>
            <person name="Karthikeyan S."/>
            <person name="Konstantinidis K."/>
        </authorList>
    </citation>
    <scope>NUCLEOTIDE SEQUENCE [LARGE SCALE GENOMIC DNA]</scope>
    <source>
        <strain evidence="2 3">KTK01</strain>
    </source>
</reference>
<dbReference type="GO" id="GO:0030170">
    <property type="term" value="F:pyridoxal phosphate binding"/>
    <property type="evidence" value="ECO:0007669"/>
    <property type="project" value="InterPro"/>
</dbReference>
<feature type="domain" description="MOSC" evidence="1">
    <location>
        <begin position="29"/>
        <end position="167"/>
    </location>
</feature>
<organism evidence="2 3">
    <name type="scientific">Candidatus Macondimonas diazotrophica</name>
    <dbReference type="NCBI Taxonomy" id="2305248"/>
    <lineage>
        <taxon>Bacteria</taxon>
        <taxon>Pseudomonadati</taxon>
        <taxon>Pseudomonadota</taxon>
        <taxon>Gammaproteobacteria</taxon>
        <taxon>Chromatiales</taxon>
        <taxon>Ectothiorhodospiraceae</taxon>
        <taxon>Candidatus Macondimonas</taxon>
    </lineage>
</organism>
<dbReference type="AlphaFoldDB" id="A0A4Z0F905"/>
<proteinExistence type="predicted"/>
<evidence type="ECO:0000313" key="3">
    <source>
        <dbReference type="Proteomes" id="UP000297890"/>
    </source>
</evidence>
<dbReference type="GO" id="GO:0030151">
    <property type="term" value="F:molybdenum ion binding"/>
    <property type="evidence" value="ECO:0007669"/>
    <property type="project" value="InterPro"/>
</dbReference>
<accession>A0A4Z0F905</accession>
<dbReference type="Proteomes" id="UP000297890">
    <property type="component" value="Unassembled WGS sequence"/>
</dbReference>
<dbReference type="InterPro" id="IPR011037">
    <property type="entry name" value="Pyrv_Knase-like_insert_dom_sf"/>
</dbReference>
<dbReference type="EMBL" id="SRIO01000010">
    <property type="protein sequence ID" value="TFZ82300.1"/>
    <property type="molecule type" value="Genomic_DNA"/>
</dbReference>
<dbReference type="PANTHER" id="PTHR30212:SF2">
    <property type="entry name" value="PROTEIN YIIM"/>
    <property type="match status" value="1"/>
</dbReference>
<dbReference type="PANTHER" id="PTHR30212">
    <property type="entry name" value="PROTEIN YIIM"/>
    <property type="match status" value="1"/>
</dbReference>
<protein>
    <submittedName>
        <fullName evidence="2">MOSC domain-containing protein</fullName>
    </submittedName>
</protein>
<dbReference type="Gene3D" id="2.40.33.20">
    <property type="entry name" value="PK beta-barrel domain-like"/>
    <property type="match status" value="1"/>
</dbReference>